<dbReference type="InterPro" id="IPR023614">
    <property type="entry name" value="Porin_dom_sf"/>
</dbReference>
<protein>
    <recommendedName>
        <fullName evidence="3">Porin</fullName>
    </recommendedName>
</protein>
<dbReference type="AlphaFoldDB" id="A0A3B0XDL7"/>
<name>A0A3B0XDL7_9ZZZZ</name>
<evidence type="ECO:0000256" key="1">
    <source>
        <dbReference type="SAM" id="MobiDB-lite"/>
    </source>
</evidence>
<reference evidence="2" key="1">
    <citation type="submission" date="2018-06" db="EMBL/GenBank/DDBJ databases">
        <authorList>
            <person name="Zhirakovskaya E."/>
        </authorList>
    </citation>
    <scope>NUCLEOTIDE SEQUENCE</scope>
</reference>
<dbReference type="Pfam" id="PF07396">
    <property type="entry name" value="Porin_O_P"/>
    <property type="match status" value="1"/>
</dbReference>
<feature type="region of interest" description="Disordered" evidence="1">
    <location>
        <begin position="69"/>
        <end position="99"/>
    </location>
</feature>
<feature type="compositionally biased region" description="Polar residues" evidence="1">
    <location>
        <begin position="83"/>
        <end position="99"/>
    </location>
</feature>
<dbReference type="EMBL" id="UOFH01000175">
    <property type="protein sequence ID" value="VAW61177.1"/>
    <property type="molecule type" value="Genomic_DNA"/>
</dbReference>
<gene>
    <name evidence="2" type="ORF">MNBD_GAMMA08-3162</name>
</gene>
<dbReference type="SUPFAM" id="SSF56935">
    <property type="entry name" value="Porins"/>
    <property type="match status" value="1"/>
</dbReference>
<sequence>MQSSKFLPNTLKSAIASALLLASTSAISAEPDSLQQQLDALKAENKLILERLEATADLLESGNIGVATTQKSSGEAGEHSHGTADTSRSRTFGNHGSKGNTTIGGYGELHYVNTDSTNTINLHRFILFMGHEFNDKIRFWSELEVEHSQVKDGGEGEVSMEQAFLEFDVSDNNSIRAGIILVPVGLINETHEPPTFYGVERNNVEKYIIPTTWREGGVSLTGRFGGAFSYDLAMHSGMQITDSSYAVRGGRTNVSKAPMKDPAYTARLKWTGVAGVELGAALQYQRDITQSTDANAGSATLLETHAVWQTGPFALRALYASWDLSGSGPQSVGADEQNGWYVEPSYKITPQWGLYARQSSWDNQVNSGNDTQRDQTDFGVSYWPHEDVVVKANYQLLDKAGTDDDGFMLGVGYQF</sequence>
<proteinExistence type="predicted"/>
<dbReference type="InterPro" id="IPR010870">
    <property type="entry name" value="Porin_O/P"/>
</dbReference>
<dbReference type="Gene3D" id="2.40.160.10">
    <property type="entry name" value="Porin"/>
    <property type="match status" value="1"/>
</dbReference>
<evidence type="ECO:0008006" key="3">
    <source>
        <dbReference type="Google" id="ProtNLM"/>
    </source>
</evidence>
<evidence type="ECO:0000313" key="2">
    <source>
        <dbReference type="EMBL" id="VAW61177.1"/>
    </source>
</evidence>
<accession>A0A3B0XDL7</accession>
<organism evidence="2">
    <name type="scientific">hydrothermal vent metagenome</name>
    <dbReference type="NCBI Taxonomy" id="652676"/>
    <lineage>
        <taxon>unclassified sequences</taxon>
        <taxon>metagenomes</taxon>
        <taxon>ecological metagenomes</taxon>
    </lineage>
</organism>